<dbReference type="SUPFAM" id="SSF55811">
    <property type="entry name" value="Nudix"/>
    <property type="match status" value="1"/>
</dbReference>
<evidence type="ECO:0000313" key="7">
    <source>
        <dbReference type="EMBL" id="GLF98123.1"/>
    </source>
</evidence>
<evidence type="ECO:0000256" key="4">
    <source>
        <dbReference type="RuleBase" id="RU003476"/>
    </source>
</evidence>
<evidence type="ECO:0000256" key="3">
    <source>
        <dbReference type="ARBA" id="ARBA00022801"/>
    </source>
</evidence>
<comment type="cofactor">
    <cofactor evidence="1">
        <name>Mg(2+)</name>
        <dbReference type="ChEBI" id="CHEBI:18420"/>
    </cofactor>
</comment>
<proteinExistence type="inferred from homology"/>
<comment type="similarity">
    <text evidence="2 4">Belongs to the Nudix hydrolase family.</text>
</comment>
<dbReference type="InterPro" id="IPR020476">
    <property type="entry name" value="Nudix_hydrolase"/>
</dbReference>
<keyword evidence="8" id="KW-1185">Reference proteome</keyword>
<dbReference type="PANTHER" id="PTHR43046:SF14">
    <property type="entry name" value="MUTT_NUDIX FAMILY PROTEIN"/>
    <property type="match status" value="1"/>
</dbReference>
<dbReference type="Pfam" id="PF00293">
    <property type="entry name" value="NUDIX"/>
    <property type="match status" value="1"/>
</dbReference>
<dbReference type="InterPro" id="IPR015797">
    <property type="entry name" value="NUDIX_hydrolase-like_dom_sf"/>
</dbReference>
<sequence>MTTTPPALVSLPDLFPDSGPRLLGAAWDSTTPAQVRTGQHTDAVHLPAALADPLLTELVRLNARAGAIWAEGTDLYILVPTPGSHDWPEPGRRVSGPWLTLPAHPDHPQTGHLRWIHHPDAGPALTDPAALRAALCALAETVPQKDPMTTPTTPAPPAPAGSGAARGVAVAVISDGHRALVVRRRHPEKGLTWQFPAGRIEAGESPEEAAVREALEETGVTAAAGIPLGERIHPDTGIHLSYIACTPAPGSGPARIASPEEITALAWVDHADLSGLFDSAIHESVLRHLGLTTTADSP</sequence>
<evidence type="ECO:0000256" key="2">
    <source>
        <dbReference type="ARBA" id="ARBA00005582"/>
    </source>
</evidence>
<keyword evidence="3 4" id="KW-0378">Hydrolase</keyword>
<name>A0ABQ5P6L0_9ACTN</name>
<comment type="caution">
    <text evidence="7">The sequence shown here is derived from an EMBL/GenBank/DDBJ whole genome shotgun (WGS) entry which is preliminary data.</text>
</comment>
<feature type="domain" description="Nudix hydrolase" evidence="6">
    <location>
        <begin position="163"/>
        <end position="290"/>
    </location>
</feature>
<dbReference type="InterPro" id="IPR020084">
    <property type="entry name" value="NUDIX_hydrolase_CS"/>
</dbReference>
<dbReference type="PROSITE" id="PS51462">
    <property type="entry name" value="NUDIX"/>
    <property type="match status" value="1"/>
</dbReference>
<evidence type="ECO:0000259" key="6">
    <source>
        <dbReference type="PROSITE" id="PS51462"/>
    </source>
</evidence>
<dbReference type="RefSeq" id="WP_323450111.1">
    <property type="nucleotide sequence ID" value="NZ_BSBI01000013.1"/>
</dbReference>
<dbReference type="CDD" id="cd02883">
    <property type="entry name" value="NUDIX_Hydrolase"/>
    <property type="match status" value="1"/>
</dbReference>
<dbReference type="PANTHER" id="PTHR43046">
    <property type="entry name" value="GDP-MANNOSE MANNOSYL HYDROLASE"/>
    <property type="match status" value="1"/>
</dbReference>
<dbReference type="PROSITE" id="PS00893">
    <property type="entry name" value="NUDIX_BOX"/>
    <property type="match status" value="1"/>
</dbReference>
<feature type="region of interest" description="Disordered" evidence="5">
    <location>
        <begin position="144"/>
        <end position="163"/>
    </location>
</feature>
<protein>
    <recommendedName>
        <fullName evidence="6">Nudix hydrolase domain-containing protein</fullName>
    </recommendedName>
</protein>
<organism evidence="7 8">
    <name type="scientific">Streptomyces yaizuensis</name>
    <dbReference type="NCBI Taxonomy" id="2989713"/>
    <lineage>
        <taxon>Bacteria</taxon>
        <taxon>Bacillati</taxon>
        <taxon>Actinomycetota</taxon>
        <taxon>Actinomycetes</taxon>
        <taxon>Kitasatosporales</taxon>
        <taxon>Streptomycetaceae</taxon>
        <taxon>Streptomyces</taxon>
    </lineage>
</organism>
<evidence type="ECO:0000256" key="1">
    <source>
        <dbReference type="ARBA" id="ARBA00001946"/>
    </source>
</evidence>
<dbReference type="Proteomes" id="UP001291653">
    <property type="component" value="Unassembled WGS sequence"/>
</dbReference>
<dbReference type="EMBL" id="BSBI01000013">
    <property type="protein sequence ID" value="GLF98123.1"/>
    <property type="molecule type" value="Genomic_DNA"/>
</dbReference>
<evidence type="ECO:0000256" key="5">
    <source>
        <dbReference type="SAM" id="MobiDB-lite"/>
    </source>
</evidence>
<gene>
    <name evidence="7" type="ORF">SYYSPA8_27520</name>
</gene>
<dbReference type="InterPro" id="IPR000086">
    <property type="entry name" value="NUDIX_hydrolase_dom"/>
</dbReference>
<accession>A0ABQ5P6L0</accession>
<dbReference type="PRINTS" id="PR00502">
    <property type="entry name" value="NUDIXFAMILY"/>
</dbReference>
<evidence type="ECO:0000313" key="8">
    <source>
        <dbReference type="Proteomes" id="UP001291653"/>
    </source>
</evidence>
<reference evidence="7 8" key="1">
    <citation type="submission" date="2022-10" db="EMBL/GenBank/DDBJ databases">
        <title>Draft genome sequence of Streptomyces sp. YSPA8.</title>
        <authorList>
            <person name="Moriuchi R."/>
            <person name="Dohra H."/>
            <person name="Yamamura H."/>
            <person name="Kodani S."/>
        </authorList>
    </citation>
    <scope>NUCLEOTIDE SEQUENCE [LARGE SCALE GENOMIC DNA]</scope>
    <source>
        <strain evidence="7 8">YSPA8</strain>
    </source>
</reference>
<dbReference type="Gene3D" id="3.90.79.10">
    <property type="entry name" value="Nucleoside Triphosphate Pyrophosphohydrolase"/>
    <property type="match status" value="1"/>
</dbReference>